<protein>
    <submittedName>
        <fullName evidence="2">Looped-hinge helix DNA binding domain-containing protein, AbrB family</fullName>
    </submittedName>
</protein>
<dbReference type="InterPro" id="IPR007159">
    <property type="entry name" value="SpoVT-AbrB_dom"/>
</dbReference>
<dbReference type="InterPro" id="IPR037914">
    <property type="entry name" value="SpoVT-AbrB_sf"/>
</dbReference>
<dbReference type="OrthoDB" id="30861at2157"/>
<evidence type="ECO:0000259" key="1">
    <source>
        <dbReference type="PROSITE" id="PS51740"/>
    </source>
</evidence>
<dbReference type="AlphaFoldDB" id="A0A285P1V6"/>
<dbReference type="NCBIfam" id="TIGR01439">
    <property type="entry name" value="lp_hng_hel_AbrB"/>
    <property type="match status" value="1"/>
</dbReference>
<dbReference type="Gene3D" id="2.10.260.10">
    <property type="match status" value="1"/>
</dbReference>
<dbReference type="EMBL" id="OBEJ01000003">
    <property type="protein sequence ID" value="SNZ15700.1"/>
    <property type="molecule type" value="Genomic_DNA"/>
</dbReference>
<dbReference type="Proteomes" id="UP000219453">
    <property type="component" value="Unassembled WGS sequence"/>
</dbReference>
<dbReference type="SMART" id="SM00966">
    <property type="entry name" value="SpoVT_AbrB"/>
    <property type="match status" value="1"/>
</dbReference>
<keyword evidence="3" id="KW-1185">Reference proteome</keyword>
<name>A0A285P1V6_NATPI</name>
<gene>
    <name evidence="2" type="ORF">SAMN06269185_2569</name>
</gene>
<dbReference type="Pfam" id="PF04014">
    <property type="entry name" value="MazE_antitoxin"/>
    <property type="match status" value="1"/>
</dbReference>
<dbReference type="PROSITE" id="PS51740">
    <property type="entry name" value="SPOVT_ABRB"/>
    <property type="match status" value="1"/>
</dbReference>
<proteinExistence type="predicted"/>
<reference evidence="2 3" key="1">
    <citation type="submission" date="2017-09" db="EMBL/GenBank/DDBJ databases">
        <authorList>
            <person name="Ehlers B."/>
            <person name="Leendertz F.H."/>
        </authorList>
    </citation>
    <scope>NUCLEOTIDE SEQUENCE [LARGE SCALE GENOMIC DNA]</scope>
    <source>
        <strain evidence="2 3">DSM 27208</strain>
    </source>
</reference>
<dbReference type="RefSeq" id="WP_097009466.1">
    <property type="nucleotide sequence ID" value="NZ_OBEJ01000003.1"/>
</dbReference>
<dbReference type="GO" id="GO:0003677">
    <property type="term" value="F:DNA binding"/>
    <property type="evidence" value="ECO:0007669"/>
    <property type="project" value="InterPro"/>
</dbReference>
<sequence length="83" mass="9690">MSYEATVTSKGQITIPKEVRERMGLHRGEKVLFRFDEDGSVRIVGVPSDPMDRLDEAQQRAAPYDLDAQELIEREREQWSRLR</sequence>
<organism evidence="2 3">
    <name type="scientific">Natronoarchaeum philippinense</name>
    <dbReference type="NCBI Taxonomy" id="558529"/>
    <lineage>
        <taxon>Archaea</taxon>
        <taxon>Methanobacteriati</taxon>
        <taxon>Methanobacteriota</taxon>
        <taxon>Stenosarchaea group</taxon>
        <taxon>Halobacteria</taxon>
        <taxon>Halobacteriales</taxon>
        <taxon>Natronoarchaeaceae</taxon>
    </lineage>
</organism>
<evidence type="ECO:0000313" key="2">
    <source>
        <dbReference type="EMBL" id="SNZ15700.1"/>
    </source>
</evidence>
<evidence type="ECO:0000313" key="3">
    <source>
        <dbReference type="Proteomes" id="UP000219453"/>
    </source>
</evidence>
<feature type="domain" description="SpoVT-AbrB" evidence="1">
    <location>
        <begin position="2"/>
        <end position="48"/>
    </location>
</feature>
<accession>A0A285P1V6</accession>
<dbReference type="SUPFAM" id="SSF89447">
    <property type="entry name" value="AbrB/MazE/MraZ-like"/>
    <property type="match status" value="1"/>
</dbReference>